<dbReference type="AlphaFoldDB" id="A0A397S2G4"/>
<keyword evidence="1" id="KW-1133">Transmembrane helix</keyword>
<dbReference type="EMBL" id="QKYT01001706">
    <property type="protein sequence ID" value="RIA78996.1"/>
    <property type="molecule type" value="Genomic_DNA"/>
</dbReference>
<keyword evidence="1" id="KW-0472">Membrane</keyword>
<name>A0A397S2G4_9GLOM</name>
<accession>A0A397S2G4</accession>
<evidence type="ECO:0000313" key="3">
    <source>
        <dbReference type="Proteomes" id="UP000265703"/>
    </source>
</evidence>
<reference evidence="2 3" key="1">
    <citation type="submission" date="2018-06" db="EMBL/GenBank/DDBJ databases">
        <title>Comparative genomics reveals the genomic features of Rhizophagus irregularis, R. cerebriforme, R. diaphanum and Gigaspora rosea, and their symbiotic lifestyle signature.</title>
        <authorList>
            <person name="Morin E."/>
            <person name="San Clemente H."/>
            <person name="Chen E.C.H."/>
            <person name="De La Providencia I."/>
            <person name="Hainaut M."/>
            <person name="Kuo A."/>
            <person name="Kohler A."/>
            <person name="Murat C."/>
            <person name="Tang N."/>
            <person name="Roy S."/>
            <person name="Loubradou J."/>
            <person name="Henrissat B."/>
            <person name="Grigoriev I.V."/>
            <person name="Corradi N."/>
            <person name="Roux C."/>
            <person name="Martin F.M."/>
        </authorList>
    </citation>
    <scope>NUCLEOTIDE SEQUENCE [LARGE SCALE GENOMIC DNA]</scope>
    <source>
        <strain evidence="2 3">DAOM 227022</strain>
    </source>
</reference>
<proteinExistence type="predicted"/>
<protein>
    <submittedName>
        <fullName evidence="2">Uncharacterized protein</fullName>
    </submittedName>
</protein>
<dbReference type="Proteomes" id="UP000265703">
    <property type="component" value="Unassembled WGS sequence"/>
</dbReference>
<sequence length="87" mass="10589">MYVCILFTLILRDKFFIRYFTHISKIHSLFSNSIRTNNLVFLPILFKKTNNFRILNTFFILYLSHILICISRILVVIFFYETLYIIL</sequence>
<organism evidence="2 3">
    <name type="scientific">Glomus cerebriforme</name>
    <dbReference type="NCBI Taxonomy" id="658196"/>
    <lineage>
        <taxon>Eukaryota</taxon>
        <taxon>Fungi</taxon>
        <taxon>Fungi incertae sedis</taxon>
        <taxon>Mucoromycota</taxon>
        <taxon>Glomeromycotina</taxon>
        <taxon>Glomeromycetes</taxon>
        <taxon>Glomerales</taxon>
        <taxon>Glomeraceae</taxon>
        <taxon>Glomus</taxon>
    </lineage>
</organism>
<comment type="caution">
    <text evidence="2">The sequence shown here is derived from an EMBL/GenBank/DDBJ whole genome shotgun (WGS) entry which is preliminary data.</text>
</comment>
<keyword evidence="1" id="KW-0812">Transmembrane</keyword>
<keyword evidence="3" id="KW-1185">Reference proteome</keyword>
<evidence type="ECO:0000313" key="2">
    <source>
        <dbReference type="EMBL" id="RIA78996.1"/>
    </source>
</evidence>
<feature type="transmembrane region" description="Helical" evidence="1">
    <location>
        <begin position="54"/>
        <end position="80"/>
    </location>
</feature>
<gene>
    <name evidence="2" type="ORF">C1645_795041</name>
</gene>
<evidence type="ECO:0000256" key="1">
    <source>
        <dbReference type="SAM" id="Phobius"/>
    </source>
</evidence>